<feature type="domain" description="Transposase Helix-turn-helix" evidence="3">
    <location>
        <begin position="147"/>
        <end position="183"/>
    </location>
</feature>
<evidence type="ECO:0000256" key="1">
    <source>
        <dbReference type="SAM" id="Coils"/>
    </source>
</evidence>
<evidence type="ECO:0000256" key="2">
    <source>
        <dbReference type="SAM" id="MobiDB-lite"/>
    </source>
</evidence>
<dbReference type="PANTHER" id="PTHR23080">
    <property type="entry name" value="THAP DOMAIN PROTEIN"/>
    <property type="match status" value="1"/>
</dbReference>
<dbReference type="InterPro" id="IPR027805">
    <property type="entry name" value="Transposase_HTH_dom"/>
</dbReference>
<name>A0A401U1C3_CHIPU</name>
<feature type="compositionally biased region" description="Pro residues" evidence="2">
    <location>
        <begin position="1"/>
        <end position="12"/>
    </location>
</feature>
<reference evidence="4 5" key="1">
    <citation type="journal article" date="2018" name="Nat. Ecol. Evol.">
        <title>Shark genomes provide insights into elasmobranch evolution and the origin of vertebrates.</title>
        <authorList>
            <person name="Hara Y"/>
            <person name="Yamaguchi K"/>
            <person name="Onimaru K"/>
            <person name="Kadota M"/>
            <person name="Koyanagi M"/>
            <person name="Keeley SD"/>
            <person name="Tatsumi K"/>
            <person name="Tanaka K"/>
            <person name="Motone F"/>
            <person name="Kageyama Y"/>
            <person name="Nozu R"/>
            <person name="Adachi N"/>
            <person name="Nishimura O"/>
            <person name="Nakagawa R"/>
            <person name="Tanegashima C"/>
            <person name="Kiyatake I"/>
            <person name="Matsumoto R"/>
            <person name="Murakumo K"/>
            <person name="Nishida K"/>
            <person name="Terakita A"/>
            <person name="Kuratani S"/>
            <person name="Sato K"/>
            <person name="Hyodo S Kuraku.S."/>
        </authorList>
    </citation>
    <scope>NUCLEOTIDE SEQUENCE [LARGE SCALE GENOMIC DNA]</scope>
</reference>
<dbReference type="AlphaFoldDB" id="A0A401U1C3"/>
<protein>
    <recommendedName>
        <fullName evidence="3">Transposase Helix-turn-helix domain-containing protein</fullName>
    </recommendedName>
</protein>
<evidence type="ECO:0000313" key="4">
    <source>
        <dbReference type="EMBL" id="GCC48689.1"/>
    </source>
</evidence>
<feature type="region of interest" description="Disordered" evidence="2">
    <location>
        <begin position="130"/>
        <end position="149"/>
    </location>
</feature>
<feature type="coiled-coil region" evidence="1">
    <location>
        <begin position="31"/>
        <end position="65"/>
    </location>
</feature>
<gene>
    <name evidence="4" type="ORF">chiPu_0032906</name>
</gene>
<evidence type="ECO:0000259" key="3">
    <source>
        <dbReference type="Pfam" id="PF13613"/>
    </source>
</evidence>
<sequence>SLSPPLPLPLPPGVWRGGEQERYETERWTLTAELAAELTEARRQNAALRCQRQELEKKQGQTQARLDSSSATVLYLSRQLQARRDQAAQAGFGLARLRAQPRRLRFYTGFESAAKFDGFLRLVTQEAGRIPGAGPGGAGPESGPQPSLSPGDQLLLVLSRLRLGLLLQDLAFRFRVSETTVSR</sequence>
<feature type="compositionally biased region" description="Gly residues" evidence="2">
    <location>
        <begin position="131"/>
        <end position="140"/>
    </location>
</feature>
<comment type="caution">
    <text evidence="4">The sequence shown here is derived from an EMBL/GenBank/DDBJ whole genome shotgun (WGS) entry which is preliminary data.</text>
</comment>
<evidence type="ECO:0000313" key="5">
    <source>
        <dbReference type="Proteomes" id="UP000287033"/>
    </source>
</evidence>
<keyword evidence="5" id="KW-1185">Reference proteome</keyword>
<dbReference type="EMBL" id="BEZZ01248738">
    <property type="protein sequence ID" value="GCC48689.1"/>
    <property type="molecule type" value="Genomic_DNA"/>
</dbReference>
<dbReference type="OMA" id="YETERWT"/>
<accession>A0A401U1C3</accession>
<feature type="non-terminal residue" evidence="4">
    <location>
        <position position="1"/>
    </location>
</feature>
<keyword evidence="1" id="KW-0175">Coiled coil</keyword>
<feature type="non-terminal residue" evidence="4">
    <location>
        <position position="183"/>
    </location>
</feature>
<dbReference type="Pfam" id="PF13613">
    <property type="entry name" value="HTH_Tnp_4"/>
    <property type="match status" value="1"/>
</dbReference>
<feature type="region of interest" description="Disordered" evidence="2">
    <location>
        <begin position="1"/>
        <end position="20"/>
    </location>
</feature>
<dbReference type="Proteomes" id="UP000287033">
    <property type="component" value="Unassembled WGS sequence"/>
</dbReference>
<proteinExistence type="predicted"/>
<organism evidence="4 5">
    <name type="scientific">Chiloscyllium punctatum</name>
    <name type="common">Brownbanded bambooshark</name>
    <name type="synonym">Hemiscyllium punctatum</name>
    <dbReference type="NCBI Taxonomy" id="137246"/>
    <lineage>
        <taxon>Eukaryota</taxon>
        <taxon>Metazoa</taxon>
        <taxon>Chordata</taxon>
        <taxon>Craniata</taxon>
        <taxon>Vertebrata</taxon>
        <taxon>Chondrichthyes</taxon>
        <taxon>Elasmobranchii</taxon>
        <taxon>Galeomorphii</taxon>
        <taxon>Galeoidea</taxon>
        <taxon>Orectolobiformes</taxon>
        <taxon>Hemiscylliidae</taxon>
        <taxon>Chiloscyllium</taxon>
    </lineage>
</organism>